<evidence type="ECO:0000256" key="1">
    <source>
        <dbReference type="SAM" id="MobiDB-lite"/>
    </source>
</evidence>
<evidence type="ECO:0000313" key="2">
    <source>
        <dbReference type="EMBL" id="EUC45874.1"/>
    </source>
</evidence>
<proteinExistence type="predicted"/>
<dbReference type="EMBL" id="KI963976">
    <property type="protein sequence ID" value="EUC45874.1"/>
    <property type="molecule type" value="Genomic_DNA"/>
</dbReference>
<dbReference type="RefSeq" id="XP_007687609.1">
    <property type="nucleotide sequence ID" value="XM_007689419.1"/>
</dbReference>
<dbReference type="AlphaFoldDB" id="W6ZEE0"/>
<gene>
    <name evidence="2" type="ORF">COCMIDRAFT_5006</name>
</gene>
<dbReference type="Proteomes" id="UP000054032">
    <property type="component" value="Unassembled WGS sequence"/>
</dbReference>
<organism evidence="2 3">
    <name type="scientific">Bipolaris oryzae ATCC 44560</name>
    <dbReference type="NCBI Taxonomy" id="930090"/>
    <lineage>
        <taxon>Eukaryota</taxon>
        <taxon>Fungi</taxon>
        <taxon>Dikarya</taxon>
        <taxon>Ascomycota</taxon>
        <taxon>Pezizomycotina</taxon>
        <taxon>Dothideomycetes</taxon>
        <taxon>Pleosporomycetidae</taxon>
        <taxon>Pleosporales</taxon>
        <taxon>Pleosporineae</taxon>
        <taxon>Pleosporaceae</taxon>
        <taxon>Bipolaris</taxon>
    </lineage>
</organism>
<feature type="compositionally biased region" description="Basic and acidic residues" evidence="1">
    <location>
        <begin position="384"/>
        <end position="410"/>
    </location>
</feature>
<sequence>MAQIRTARTSDSAEAQLQDPNQIIAAREIFSSTLYKKVVNDAKQDDKEMLFRHSFNLTEQELAEDYEPGQITIVLVGITLNKDLPAAKGKQLGVSGTKPPTEHILIFDLPERYTGSKILESGEELEDDHSEEMDEDTTALLVVTPCFNNPEDRPTKMYVLLKPENGIYSLYNVPEAEVFYFPEFRCSVKAGEQRQREWNTLVKRISIKNNVITQPKLTAYSAVQDTSVFTIDHAVAFAKNIIGPAAAYAMNQDANRDAWFLGQLMKRLGRTSIPQSSFSALLQARINAFKSLRDRSIARSKALRNEPGNDIVPESPARLWQLYGDTDDADAAQRINDSLCMFVTYHCAEAVDSITPQLQRIIETLETATGTNKTEDDGNSNGTGKDDKTKSGSGKGKGEDGKGRKDDDEP</sequence>
<dbReference type="GeneID" id="19124463"/>
<name>W6ZEE0_COCMI</name>
<accession>W6ZEE0</accession>
<evidence type="ECO:0000313" key="3">
    <source>
        <dbReference type="Proteomes" id="UP000054032"/>
    </source>
</evidence>
<protein>
    <submittedName>
        <fullName evidence="2">Uncharacterized protein</fullName>
    </submittedName>
</protein>
<keyword evidence="3" id="KW-1185">Reference proteome</keyword>
<reference evidence="2 3" key="1">
    <citation type="journal article" date="2013" name="PLoS Genet.">
        <title>Comparative genome structure, secondary metabolite, and effector coding capacity across Cochliobolus pathogens.</title>
        <authorList>
            <person name="Condon B.J."/>
            <person name="Leng Y."/>
            <person name="Wu D."/>
            <person name="Bushley K.E."/>
            <person name="Ohm R.A."/>
            <person name="Otillar R."/>
            <person name="Martin J."/>
            <person name="Schackwitz W."/>
            <person name="Grimwood J."/>
            <person name="MohdZainudin N."/>
            <person name="Xue C."/>
            <person name="Wang R."/>
            <person name="Manning V.A."/>
            <person name="Dhillon B."/>
            <person name="Tu Z.J."/>
            <person name="Steffenson B.J."/>
            <person name="Salamov A."/>
            <person name="Sun H."/>
            <person name="Lowry S."/>
            <person name="LaButti K."/>
            <person name="Han J."/>
            <person name="Copeland A."/>
            <person name="Lindquist E."/>
            <person name="Barry K."/>
            <person name="Schmutz J."/>
            <person name="Baker S.E."/>
            <person name="Ciuffetti L.M."/>
            <person name="Grigoriev I.V."/>
            <person name="Zhong S."/>
            <person name="Turgeon B.G."/>
        </authorList>
    </citation>
    <scope>NUCLEOTIDE SEQUENCE [LARGE SCALE GENOMIC DNA]</scope>
    <source>
        <strain evidence="2 3">ATCC 44560</strain>
    </source>
</reference>
<feature type="region of interest" description="Disordered" evidence="1">
    <location>
        <begin position="369"/>
        <end position="410"/>
    </location>
</feature>
<dbReference type="KEGG" id="bor:COCMIDRAFT_5006"/>
<dbReference type="OrthoDB" id="4126947at2759"/>
<dbReference type="HOGENOM" id="CLU_670815_0_0_1"/>